<keyword evidence="3" id="KW-1185">Reference proteome</keyword>
<keyword evidence="2" id="KW-0732">Signal</keyword>
<dbReference type="PROSITE" id="PS50007">
    <property type="entry name" value="PIPLC_X_DOMAIN"/>
    <property type="match status" value="1"/>
</dbReference>
<evidence type="ECO:0000313" key="3">
    <source>
        <dbReference type="Proteomes" id="UP000515151"/>
    </source>
</evidence>
<dbReference type="RefSeq" id="XP_031384893.1">
    <property type="nucleotide sequence ID" value="XM_031529033.1"/>
</dbReference>
<reference evidence="3" key="1">
    <citation type="journal article" date="2020" name="Plant Biotechnol. J.">
        <title>The pomegranate (Punica granatum L.) draft genome dissects genetic divergence between soft- and hard-seeded cultivars.</title>
        <authorList>
            <person name="Luo X."/>
            <person name="Li H."/>
            <person name="Wu Z."/>
            <person name="Yao W."/>
            <person name="Zhao P."/>
            <person name="Cao D."/>
            <person name="Yu H."/>
            <person name="Li K."/>
            <person name="Poudel K."/>
            <person name="Zhao D."/>
            <person name="Zhang F."/>
            <person name="Xia X."/>
            <person name="Chen L."/>
            <person name="Wang Q."/>
            <person name="Jing D."/>
            <person name="Cao S."/>
        </authorList>
    </citation>
    <scope>NUCLEOTIDE SEQUENCE [LARGE SCALE GENOMIC DNA]</scope>
    <source>
        <strain evidence="3">cv. Tunisia</strain>
    </source>
</reference>
<dbReference type="CDD" id="cd08588">
    <property type="entry name" value="PI-PLCc_At5g67130_like"/>
    <property type="match status" value="1"/>
</dbReference>
<dbReference type="AlphaFoldDB" id="A0A6P8CZX6"/>
<dbReference type="InterPro" id="IPR017946">
    <property type="entry name" value="PLC-like_Pdiesterase_TIM-brl"/>
</dbReference>
<protein>
    <submittedName>
        <fullName evidence="4">PI-PLC X domain-containing protein At5g67130-like</fullName>
    </submittedName>
</protein>
<feature type="signal peptide" evidence="2">
    <location>
        <begin position="1"/>
        <end position="31"/>
    </location>
</feature>
<organism evidence="3 4">
    <name type="scientific">Punica granatum</name>
    <name type="common">Pomegranate</name>
    <dbReference type="NCBI Taxonomy" id="22663"/>
    <lineage>
        <taxon>Eukaryota</taxon>
        <taxon>Viridiplantae</taxon>
        <taxon>Streptophyta</taxon>
        <taxon>Embryophyta</taxon>
        <taxon>Tracheophyta</taxon>
        <taxon>Spermatophyta</taxon>
        <taxon>Magnoliopsida</taxon>
        <taxon>eudicotyledons</taxon>
        <taxon>Gunneridae</taxon>
        <taxon>Pentapetalae</taxon>
        <taxon>rosids</taxon>
        <taxon>malvids</taxon>
        <taxon>Myrtales</taxon>
        <taxon>Lythraceae</taxon>
        <taxon>Punica</taxon>
    </lineage>
</organism>
<evidence type="ECO:0000313" key="4">
    <source>
        <dbReference type="RefSeq" id="XP_031384893.1"/>
    </source>
</evidence>
<dbReference type="OrthoDB" id="7984201at2759"/>
<dbReference type="SUPFAM" id="SSF51695">
    <property type="entry name" value="PLC-like phosphodiesterases"/>
    <property type="match status" value="1"/>
</dbReference>
<feature type="region of interest" description="Disordered" evidence="1">
    <location>
        <begin position="375"/>
        <end position="400"/>
    </location>
</feature>
<dbReference type="InterPro" id="IPR051057">
    <property type="entry name" value="PI-PLC_domain"/>
</dbReference>
<dbReference type="PANTHER" id="PTHR13593">
    <property type="match status" value="1"/>
</dbReference>
<feature type="chain" id="PRO_5027590120" evidence="2">
    <location>
        <begin position="32"/>
        <end position="424"/>
    </location>
</feature>
<dbReference type="GO" id="GO:0006629">
    <property type="term" value="P:lipid metabolic process"/>
    <property type="evidence" value="ECO:0007669"/>
    <property type="project" value="InterPro"/>
</dbReference>
<dbReference type="PANTHER" id="PTHR13593:SF89">
    <property type="entry name" value="PLC-LIKE PHOSPHODIESTERASES SUPERFAMILY PROTEIN"/>
    <property type="match status" value="1"/>
</dbReference>
<accession>A0A6P8CZX6</accession>
<dbReference type="GeneID" id="116198794"/>
<dbReference type="Proteomes" id="UP000515151">
    <property type="component" value="Chromosome 3"/>
</dbReference>
<name>A0A6P8CZX6_PUNGR</name>
<evidence type="ECO:0000256" key="1">
    <source>
        <dbReference type="SAM" id="MobiDB-lite"/>
    </source>
</evidence>
<reference evidence="4" key="2">
    <citation type="submission" date="2025-08" db="UniProtKB">
        <authorList>
            <consortium name="RefSeq"/>
        </authorList>
    </citation>
    <scope>IDENTIFICATION</scope>
    <source>
        <tissue evidence="4">Leaf</tissue>
    </source>
</reference>
<evidence type="ECO:0000256" key="2">
    <source>
        <dbReference type="SAM" id="SignalP"/>
    </source>
</evidence>
<feature type="compositionally biased region" description="Low complexity" evidence="1">
    <location>
        <begin position="378"/>
        <end position="400"/>
    </location>
</feature>
<gene>
    <name evidence="4" type="primary">LOC116198794</name>
</gene>
<sequence>MQFQRRNQWINIKALFLAALLFCLFTSSSSALKIGETCSSDSSCDAGLRCETCALNGNTRPRCTRIQPVAPTSKVNGLPFNKYSWLTTHNSFALSGSKSQTGSTIVTPTNQEDNVTSQLNNGVRGLMLDMYDFENDIWLCHSFQGKCYDFTAFQPAVDVLKEIESFLASNPTEIVTIFIEDYVTSTQGLTKVFNSSGLNKYWFPVSQMPKNGGDWPTVDDMVKNNQRLVVFTSKSSKEASEGIAYQWSYVVENQYGDGGMAVGSCPNRAESSPMNTSSISLVLENYFPDNPNITEACSDNSASLTTMMTTCYEAAGKRWPNFIAVDFYQRSDGGGAPVAVDEANGHLTCGCDNIAYCRANATVGTCDVPKLAPPPPAALSSDSPGSTGGSSQTPESSSSLLESRPVPFQFLVPAILIVAQLLRS</sequence>
<dbReference type="Gene3D" id="3.20.20.190">
    <property type="entry name" value="Phosphatidylinositol (PI) phosphodiesterase"/>
    <property type="match status" value="1"/>
</dbReference>
<proteinExistence type="predicted"/>
<dbReference type="Pfam" id="PF26178">
    <property type="entry name" value="PI-PLC_cat"/>
    <property type="match status" value="1"/>
</dbReference>
<dbReference type="GO" id="GO:0008081">
    <property type="term" value="F:phosphoric diester hydrolase activity"/>
    <property type="evidence" value="ECO:0007669"/>
    <property type="project" value="InterPro"/>
</dbReference>